<comment type="subcellular location">
    <subcellularLocation>
        <location evidence="1">Nucleus</location>
    </subcellularLocation>
</comment>
<dbReference type="SUPFAM" id="SSF46689">
    <property type="entry name" value="Homeodomain-like"/>
    <property type="match status" value="1"/>
</dbReference>
<feature type="domain" description="Tc1-like transposase DDE" evidence="3">
    <location>
        <begin position="167"/>
        <end position="318"/>
    </location>
</feature>
<reference evidence="4 5" key="1">
    <citation type="submission" date="2015-04" db="EMBL/GenBank/DDBJ databases">
        <title>Lasius niger genome sequencing.</title>
        <authorList>
            <person name="Konorov E.A."/>
            <person name="Nikitin M.A."/>
            <person name="Kirill M.V."/>
            <person name="Chang P."/>
        </authorList>
    </citation>
    <scope>NUCLEOTIDE SEQUENCE [LARGE SCALE GENOMIC DNA]</scope>
    <source>
        <tissue evidence="4">Whole</tissue>
    </source>
</reference>
<evidence type="ECO:0000256" key="1">
    <source>
        <dbReference type="ARBA" id="ARBA00004123"/>
    </source>
</evidence>
<dbReference type="STRING" id="67767.A0A0J7K961"/>
<dbReference type="OrthoDB" id="7540217at2759"/>
<dbReference type="EMBL" id="LBMM01011448">
    <property type="protein sequence ID" value="KMQ86834.1"/>
    <property type="molecule type" value="Genomic_DNA"/>
</dbReference>
<name>A0A0J7K961_LASNI</name>
<evidence type="ECO:0000259" key="3">
    <source>
        <dbReference type="Pfam" id="PF13358"/>
    </source>
</evidence>
<feature type="region of interest" description="Disordered" evidence="2">
    <location>
        <begin position="63"/>
        <end position="84"/>
    </location>
</feature>
<evidence type="ECO:0000256" key="2">
    <source>
        <dbReference type="SAM" id="MobiDB-lite"/>
    </source>
</evidence>
<keyword evidence="5" id="KW-1185">Reference proteome</keyword>
<dbReference type="InterPro" id="IPR036397">
    <property type="entry name" value="RNaseH_sf"/>
</dbReference>
<organism evidence="4 5">
    <name type="scientific">Lasius niger</name>
    <name type="common">Black garden ant</name>
    <dbReference type="NCBI Taxonomy" id="67767"/>
    <lineage>
        <taxon>Eukaryota</taxon>
        <taxon>Metazoa</taxon>
        <taxon>Ecdysozoa</taxon>
        <taxon>Arthropoda</taxon>
        <taxon>Hexapoda</taxon>
        <taxon>Insecta</taxon>
        <taxon>Pterygota</taxon>
        <taxon>Neoptera</taxon>
        <taxon>Endopterygota</taxon>
        <taxon>Hymenoptera</taxon>
        <taxon>Apocrita</taxon>
        <taxon>Aculeata</taxon>
        <taxon>Formicoidea</taxon>
        <taxon>Formicidae</taxon>
        <taxon>Formicinae</taxon>
        <taxon>Lasius</taxon>
        <taxon>Lasius</taxon>
    </lineage>
</organism>
<dbReference type="Proteomes" id="UP000036403">
    <property type="component" value="Unassembled WGS sequence"/>
</dbReference>
<comment type="caution">
    <text evidence="4">The sequence shown here is derived from an EMBL/GenBank/DDBJ whole genome shotgun (WGS) entry which is preliminary data.</text>
</comment>
<dbReference type="GO" id="GO:0005634">
    <property type="term" value="C:nucleus"/>
    <property type="evidence" value="ECO:0007669"/>
    <property type="project" value="UniProtKB-SubCell"/>
</dbReference>
<evidence type="ECO:0000313" key="4">
    <source>
        <dbReference type="EMBL" id="KMQ86834.1"/>
    </source>
</evidence>
<dbReference type="InterPro" id="IPR009057">
    <property type="entry name" value="Homeodomain-like_sf"/>
</dbReference>
<accession>A0A0J7K961</accession>
<feature type="compositionally biased region" description="Basic residues" evidence="2">
    <location>
        <begin position="71"/>
        <end position="81"/>
    </location>
</feature>
<dbReference type="GO" id="GO:0003676">
    <property type="term" value="F:nucleic acid binding"/>
    <property type="evidence" value="ECO:0007669"/>
    <property type="project" value="InterPro"/>
</dbReference>
<sequence length="361" mass="41148">MLVVSAPNFKMSAQIRSSAEYNRRAAIIESLRAGRSQNDIIWFFGYPKSTVYDVAAKYLASEKSKKGSANPRRKSHSKQKSVRTPAMIEKAQELISEDPGLSLTKLAKTLGVSYTTMRRIAEEDLRYKSYVIKVRQMLSEAAKMKRVARCNLLLNSLKNEVSGRIIFFSDEKIFSIDAKVNRRNDRWLANDPEDVPVIARTKFPASVHVLGVVSNEGHVMPPHFFQKKETITKEVYLRVLTKIVKPWMDTVAAGRPYIFQQDGAPAHTSHLVQNWLSDNVDLFWSKEFWPPNSPDLNPLDYYVWSAIERVTNKSRKPNVTSLQAAIEAAFANMDKCALKRACQRFRTRIEAVIEAKGDYIE</sequence>
<dbReference type="AlphaFoldDB" id="A0A0J7K961"/>
<dbReference type="PANTHER" id="PTHR47326">
    <property type="entry name" value="TRANSPOSABLE ELEMENT TC3 TRANSPOSASE-LIKE PROTEIN"/>
    <property type="match status" value="1"/>
</dbReference>
<proteinExistence type="predicted"/>
<dbReference type="Pfam" id="PF13358">
    <property type="entry name" value="DDE_3"/>
    <property type="match status" value="1"/>
</dbReference>
<gene>
    <name evidence="4" type="ORF">RF55_14083</name>
</gene>
<evidence type="ECO:0000313" key="5">
    <source>
        <dbReference type="Proteomes" id="UP000036403"/>
    </source>
</evidence>
<dbReference type="PaxDb" id="67767-A0A0J7K961"/>
<dbReference type="InterPro" id="IPR038717">
    <property type="entry name" value="Tc1-like_DDE_dom"/>
</dbReference>
<protein>
    <submittedName>
        <fullName evidence="4">Transposable element tcb2 transposase</fullName>
    </submittedName>
</protein>
<dbReference type="PANTHER" id="PTHR47326:SF1">
    <property type="entry name" value="HTH PSQ-TYPE DOMAIN-CONTAINING PROTEIN"/>
    <property type="match status" value="1"/>
</dbReference>
<dbReference type="Gene3D" id="3.30.420.10">
    <property type="entry name" value="Ribonuclease H-like superfamily/Ribonuclease H"/>
    <property type="match status" value="1"/>
</dbReference>